<proteinExistence type="predicted"/>
<dbReference type="Proteomes" id="UP001209317">
    <property type="component" value="Unassembled WGS sequence"/>
</dbReference>
<feature type="coiled-coil region" evidence="1">
    <location>
        <begin position="89"/>
        <end position="116"/>
    </location>
</feature>
<dbReference type="EMBL" id="JAOTPL010000009">
    <property type="protein sequence ID" value="MCU7694473.1"/>
    <property type="molecule type" value="Genomic_DNA"/>
</dbReference>
<sequence length="119" mass="14075">MVQEEISELLSESHAWKDSLKNYRESFIQSQKRLLEIAADVPKEALSELERFQNQFYIQLLNIHDARRNLKKHIHNMNVSEDADFTEAHQELKQAYQALEGTIKELNTEFEEFSKHVKS</sequence>
<keyword evidence="3" id="KW-1185">Reference proteome</keyword>
<accession>A0AAE3IM75</accession>
<reference evidence="2" key="1">
    <citation type="submission" date="2022-10" db="EMBL/GenBank/DDBJ databases">
        <authorList>
            <person name="Kim H.S."/>
            <person name="Kim J.-S."/>
            <person name="Suh M.K."/>
            <person name="Eom M.K."/>
            <person name="Lee J.-S."/>
        </authorList>
    </citation>
    <scope>NUCLEOTIDE SEQUENCE</scope>
    <source>
        <strain evidence="2">LIP-5</strain>
    </source>
</reference>
<evidence type="ECO:0000313" key="2">
    <source>
        <dbReference type="EMBL" id="MCU7694473.1"/>
    </source>
</evidence>
<dbReference type="AlphaFoldDB" id="A0AAE3IM75"/>
<protein>
    <submittedName>
        <fullName evidence="2">Uncharacterized protein</fullName>
    </submittedName>
</protein>
<comment type="caution">
    <text evidence="2">The sequence shown here is derived from an EMBL/GenBank/DDBJ whole genome shotgun (WGS) entry which is preliminary data.</text>
</comment>
<organism evidence="2 3">
    <name type="scientific">Haoranjiania flava</name>
    <dbReference type="NCBI Taxonomy" id="1856322"/>
    <lineage>
        <taxon>Bacteria</taxon>
        <taxon>Pseudomonadati</taxon>
        <taxon>Bacteroidota</taxon>
        <taxon>Chitinophagia</taxon>
        <taxon>Chitinophagales</taxon>
        <taxon>Chitinophagaceae</taxon>
        <taxon>Haoranjiania</taxon>
    </lineage>
</organism>
<gene>
    <name evidence="2" type="ORF">OD355_08085</name>
</gene>
<name>A0AAE3IM75_9BACT</name>
<evidence type="ECO:0000313" key="3">
    <source>
        <dbReference type="Proteomes" id="UP001209317"/>
    </source>
</evidence>
<dbReference type="RefSeq" id="WP_263037958.1">
    <property type="nucleotide sequence ID" value="NZ_JAOTPL010000009.1"/>
</dbReference>
<evidence type="ECO:0000256" key="1">
    <source>
        <dbReference type="SAM" id="Coils"/>
    </source>
</evidence>
<keyword evidence="1" id="KW-0175">Coiled coil</keyword>